<gene>
    <name evidence="2" type="ORF">GOODEAATRI_028090</name>
</gene>
<organism evidence="2 3">
    <name type="scientific">Goodea atripinnis</name>
    <dbReference type="NCBI Taxonomy" id="208336"/>
    <lineage>
        <taxon>Eukaryota</taxon>
        <taxon>Metazoa</taxon>
        <taxon>Chordata</taxon>
        <taxon>Craniata</taxon>
        <taxon>Vertebrata</taxon>
        <taxon>Euteleostomi</taxon>
        <taxon>Actinopterygii</taxon>
        <taxon>Neopterygii</taxon>
        <taxon>Teleostei</taxon>
        <taxon>Neoteleostei</taxon>
        <taxon>Acanthomorphata</taxon>
        <taxon>Ovalentaria</taxon>
        <taxon>Atherinomorphae</taxon>
        <taxon>Cyprinodontiformes</taxon>
        <taxon>Goodeidae</taxon>
        <taxon>Goodea</taxon>
    </lineage>
</organism>
<evidence type="ECO:0000256" key="1">
    <source>
        <dbReference type="SAM" id="MobiDB-lite"/>
    </source>
</evidence>
<dbReference type="EMBL" id="JAHRIO010053788">
    <property type="protein sequence ID" value="MEQ2176450.1"/>
    <property type="molecule type" value="Genomic_DNA"/>
</dbReference>
<dbReference type="Proteomes" id="UP001476798">
    <property type="component" value="Unassembled WGS sequence"/>
</dbReference>
<evidence type="ECO:0000313" key="2">
    <source>
        <dbReference type="EMBL" id="MEQ2176450.1"/>
    </source>
</evidence>
<sequence length="88" mass="9716">MDSNYRTCGALLKLTTGICKVEGRKYSEGARKGRGAKRGERRGELRPLLRCRGERGARDTEPCSSSPSSSSRMDGSFFTRPPLLSQSF</sequence>
<accession>A0ABV0NYE7</accession>
<proteinExistence type="predicted"/>
<keyword evidence="3" id="KW-1185">Reference proteome</keyword>
<feature type="compositionally biased region" description="Basic and acidic residues" evidence="1">
    <location>
        <begin position="28"/>
        <end position="61"/>
    </location>
</feature>
<feature type="region of interest" description="Disordered" evidence="1">
    <location>
        <begin position="28"/>
        <end position="88"/>
    </location>
</feature>
<protein>
    <submittedName>
        <fullName evidence="2">Uncharacterized protein</fullName>
    </submittedName>
</protein>
<comment type="caution">
    <text evidence="2">The sequence shown here is derived from an EMBL/GenBank/DDBJ whole genome shotgun (WGS) entry which is preliminary data.</text>
</comment>
<evidence type="ECO:0000313" key="3">
    <source>
        <dbReference type="Proteomes" id="UP001476798"/>
    </source>
</evidence>
<reference evidence="2 3" key="1">
    <citation type="submission" date="2021-06" db="EMBL/GenBank/DDBJ databases">
        <authorList>
            <person name="Palmer J.M."/>
        </authorList>
    </citation>
    <scope>NUCLEOTIDE SEQUENCE [LARGE SCALE GENOMIC DNA]</scope>
    <source>
        <strain evidence="2 3">GA_2019</strain>
        <tissue evidence="2">Muscle</tissue>
    </source>
</reference>
<name>A0ABV0NYE7_9TELE</name>